<accession>A0A1Z5RDA9</accession>
<dbReference type="EMBL" id="CM000765">
    <property type="protein sequence ID" value="OQU81718.1"/>
    <property type="molecule type" value="Genomic_DNA"/>
</dbReference>
<sequence>MRAVRRLVRRFGWNRLELEETWGCDSWFVGPRRGSARASCGAEAWRGRAEARRTAAMASGRGEIGGGRRTGEALGNRKTRGGGGGVVRSNANGVVADVGFCWRFLRISCGRCRWPVGPRFPVGPNVGAWRMVFVQRGAGEKDRTWVVDKSEPSTCGIQHDKWGHDGVWPYGPSCV</sequence>
<reference evidence="2 3" key="1">
    <citation type="journal article" date="2009" name="Nature">
        <title>The Sorghum bicolor genome and the diversification of grasses.</title>
        <authorList>
            <person name="Paterson A.H."/>
            <person name="Bowers J.E."/>
            <person name="Bruggmann R."/>
            <person name="Dubchak I."/>
            <person name="Grimwood J."/>
            <person name="Gundlach H."/>
            <person name="Haberer G."/>
            <person name="Hellsten U."/>
            <person name="Mitros T."/>
            <person name="Poliakov A."/>
            <person name="Schmutz J."/>
            <person name="Spannagl M."/>
            <person name="Tang H."/>
            <person name="Wang X."/>
            <person name="Wicker T."/>
            <person name="Bharti A.K."/>
            <person name="Chapman J."/>
            <person name="Feltus F.A."/>
            <person name="Gowik U."/>
            <person name="Grigoriev I.V."/>
            <person name="Lyons E."/>
            <person name="Maher C.A."/>
            <person name="Martis M."/>
            <person name="Narechania A."/>
            <person name="Otillar R.P."/>
            <person name="Penning B.W."/>
            <person name="Salamov A.A."/>
            <person name="Wang Y."/>
            <person name="Zhang L."/>
            <person name="Carpita N.C."/>
            <person name="Freeling M."/>
            <person name="Gingle A.R."/>
            <person name="Hash C.T."/>
            <person name="Keller B."/>
            <person name="Klein P."/>
            <person name="Kresovich S."/>
            <person name="McCann M.C."/>
            <person name="Ming R."/>
            <person name="Peterson D.G."/>
            <person name="Mehboob-ur-Rahman"/>
            <person name="Ware D."/>
            <person name="Westhoff P."/>
            <person name="Mayer K.F."/>
            <person name="Messing J."/>
            <person name="Rokhsar D.S."/>
        </authorList>
    </citation>
    <scope>NUCLEOTIDE SEQUENCE [LARGE SCALE GENOMIC DNA]</scope>
    <source>
        <strain evidence="3">cv. BTx623</strain>
    </source>
</reference>
<keyword evidence="3" id="KW-1185">Reference proteome</keyword>
<evidence type="ECO:0000256" key="1">
    <source>
        <dbReference type="SAM" id="MobiDB-lite"/>
    </source>
</evidence>
<protein>
    <submittedName>
        <fullName evidence="2">Uncharacterized protein</fullName>
    </submittedName>
</protein>
<dbReference type="AlphaFoldDB" id="A0A1Z5RDA9"/>
<dbReference type="InParanoid" id="A0A1Z5RDA9"/>
<evidence type="ECO:0000313" key="3">
    <source>
        <dbReference type="Proteomes" id="UP000000768"/>
    </source>
</evidence>
<dbReference type="Proteomes" id="UP000000768">
    <property type="component" value="Chromosome 6"/>
</dbReference>
<feature type="region of interest" description="Disordered" evidence="1">
    <location>
        <begin position="60"/>
        <end position="82"/>
    </location>
</feature>
<evidence type="ECO:0000313" key="2">
    <source>
        <dbReference type="EMBL" id="OQU81718.1"/>
    </source>
</evidence>
<name>A0A1Z5RDA9_SORBI</name>
<gene>
    <name evidence="2" type="ORF">SORBI_3006G108766</name>
</gene>
<reference evidence="3" key="2">
    <citation type="journal article" date="2018" name="Plant J.">
        <title>The Sorghum bicolor reference genome: improved assembly, gene annotations, a transcriptome atlas, and signatures of genome organization.</title>
        <authorList>
            <person name="McCormick R.F."/>
            <person name="Truong S.K."/>
            <person name="Sreedasyam A."/>
            <person name="Jenkins J."/>
            <person name="Shu S."/>
            <person name="Sims D."/>
            <person name="Kennedy M."/>
            <person name="Amirebrahimi M."/>
            <person name="Weers B.D."/>
            <person name="McKinley B."/>
            <person name="Mattison A."/>
            <person name="Morishige D.T."/>
            <person name="Grimwood J."/>
            <person name="Schmutz J."/>
            <person name="Mullet J.E."/>
        </authorList>
    </citation>
    <scope>NUCLEOTIDE SEQUENCE [LARGE SCALE GENOMIC DNA]</scope>
    <source>
        <strain evidence="3">cv. BTx623</strain>
    </source>
</reference>
<organism evidence="2 3">
    <name type="scientific">Sorghum bicolor</name>
    <name type="common">Sorghum</name>
    <name type="synonym">Sorghum vulgare</name>
    <dbReference type="NCBI Taxonomy" id="4558"/>
    <lineage>
        <taxon>Eukaryota</taxon>
        <taxon>Viridiplantae</taxon>
        <taxon>Streptophyta</taxon>
        <taxon>Embryophyta</taxon>
        <taxon>Tracheophyta</taxon>
        <taxon>Spermatophyta</taxon>
        <taxon>Magnoliopsida</taxon>
        <taxon>Liliopsida</taxon>
        <taxon>Poales</taxon>
        <taxon>Poaceae</taxon>
        <taxon>PACMAD clade</taxon>
        <taxon>Panicoideae</taxon>
        <taxon>Andropogonodae</taxon>
        <taxon>Andropogoneae</taxon>
        <taxon>Sorghinae</taxon>
        <taxon>Sorghum</taxon>
    </lineage>
</organism>
<proteinExistence type="predicted"/>
<dbReference type="Gramene" id="OQU81718">
    <property type="protein sequence ID" value="OQU81718"/>
    <property type="gene ID" value="SORBI_3006G108766"/>
</dbReference>